<dbReference type="Gene3D" id="1.20.5.490">
    <property type="entry name" value="Single helix bin"/>
    <property type="match status" value="1"/>
</dbReference>
<organism evidence="4 5">
    <name type="scientific">Lottia gigantea</name>
    <name type="common">Giant owl limpet</name>
    <dbReference type="NCBI Taxonomy" id="225164"/>
    <lineage>
        <taxon>Eukaryota</taxon>
        <taxon>Metazoa</taxon>
        <taxon>Spiralia</taxon>
        <taxon>Lophotrochozoa</taxon>
        <taxon>Mollusca</taxon>
        <taxon>Gastropoda</taxon>
        <taxon>Patellogastropoda</taxon>
        <taxon>Lottioidea</taxon>
        <taxon>Lottiidae</taxon>
        <taxon>Lottia</taxon>
    </lineage>
</organism>
<dbReference type="Proteomes" id="UP000030746">
    <property type="component" value="Unassembled WGS sequence"/>
</dbReference>
<dbReference type="InterPro" id="IPR031831">
    <property type="entry name" value="PKcGMP_CC"/>
</dbReference>
<sequence length="91" mass="10792">MGSLQELEHLLKRKDDKIRELQRQLDEKEMKIQELRSQLDKFQSVLPATVRPLLNGPRKQRAQGISAEPQNFRTIQDLSQKTFRKHSKNNR</sequence>
<protein>
    <recommendedName>
        <fullName evidence="3">cGMP-dependent protein kinase N-terminal coiled-coil domain-containing protein</fullName>
    </recommendedName>
</protein>
<dbReference type="GeneID" id="20230218"/>
<dbReference type="HOGENOM" id="CLU_174448_0_0_1"/>
<accession>V4BEC5</accession>
<dbReference type="OrthoDB" id="6130192at2759"/>
<dbReference type="OMA" id="GHELWIL"/>
<dbReference type="AlphaFoldDB" id="V4BEC5"/>
<evidence type="ECO:0000313" key="4">
    <source>
        <dbReference type="EMBL" id="ESO87204.1"/>
    </source>
</evidence>
<dbReference type="STRING" id="225164.V4BEC5"/>
<feature type="domain" description="cGMP-dependent protein kinase N-terminal coiled-coil" evidence="3">
    <location>
        <begin position="9"/>
        <end position="43"/>
    </location>
</feature>
<proteinExistence type="predicted"/>
<dbReference type="CTD" id="20230218"/>
<evidence type="ECO:0000259" key="3">
    <source>
        <dbReference type="Pfam" id="PF16808"/>
    </source>
</evidence>
<feature type="coiled-coil region" evidence="1">
    <location>
        <begin position="4"/>
        <end position="45"/>
    </location>
</feature>
<dbReference type="EMBL" id="KB202953">
    <property type="protein sequence ID" value="ESO87204.1"/>
    <property type="molecule type" value="Genomic_DNA"/>
</dbReference>
<feature type="compositionally biased region" description="Polar residues" evidence="2">
    <location>
        <begin position="68"/>
        <end position="81"/>
    </location>
</feature>
<name>V4BEC5_LOTGI</name>
<evidence type="ECO:0000256" key="2">
    <source>
        <dbReference type="SAM" id="MobiDB-lite"/>
    </source>
</evidence>
<feature type="compositionally biased region" description="Basic residues" evidence="2">
    <location>
        <begin position="82"/>
        <end position="91"/>
    </location>
</feature>
<gene>
    <name evidence="4" type="ORF">LOTGIDRAFT_107417</name>
</gene>
<keyword evidence="1" id="KW-0175">Coiled coil</keyword>
<dbReference type="Pfam" id="PF16808">
    <property type="entry name" value="PKcGMP_CC"/>
    <property type="match status" value="1"/>
</dbReference>
<keyword evidence="5" id="KW-1185">Reference proteome</keyword>
<feature type="region of interest" description="Disordered" evidence="2">
    <location>
        <begin position="53"/>
        <end position="91"/>
    </location>
</feature>
<reference evidence="4 5" key="1">
    <citation type="journal article" date="2013" name="Nature">
        <title>Insights into bilaterian evolution from three spiralian genomes.</title>
        <authorList>
            <person name="Simakov O."/>
            <person name="Marletaz F."/>
            <person name="Cho S.J."/>
            <person name="Edsinger-Gonzales E."/>
            <person name="Havlak P."/>
            <person name="Hellsten U."/>
            <person name="Kuo D.H."/>
            <person name="Larsson T."/>
            <person name="Lv J."/>
            <person name="Arendt D."/>
            <person name="Savage R."/>
            <person name="Osoegawa K."/>
            <person name="de Jong P."/>
            <person name="Grimwood J."/>
            <person name="Chapman J.A."/>
            <person name="Shapiro H."/>
            <person name="Aerts A."/>
            <person name="Otillar R.P."/>
            <person name="Terry A.Y."/>
            <person name="Boore J.L."/>
            <person name="Grigoriev I.V."/>
            <person name="Lindberg D.R."/>
            <person name="Seaver E.C."/>
            <person name="Weisblat D.A."/>
            <person name="Putnam N.H."/>
            <person name="Rokhsar D.S."/>
        </authorList>
    </citation>
    <scope>NUCLEOTIDE SEQUENCE [LARGE SCALE GENOMIC DNA]</scope>
</reference>
<evidence type="ECO:0000256" key="1">
    <source>
        <dbReference type="SAM" id="Coils"/>
    </source>
</evidence>
<evidence type="ECO:0000313" key="5">
    <source>
        <dbReference type="Proteomes" id="UP000030746"/>
    </source>
</evidence>
<dbReference type="RefSeq" id="XP_009062151.1">
    <property type="nucleotide sequence ID" value="XM_009063903.1"/>
</dbReference>
<dbReference type="CDD" id="cd12085">
    <property type="entry name" value="DD_cGKI-alpha"/>
    <property type="match status" value="1"/>
</dbReference>
<dbReference type="KEGG" id="lgi:LOTGIDRAFT_107417"/>